<dbReference type="OrthoDB" id="4240at2"/>
<feature type="chain" id="PRO_5020568598" evidence="1">
    <location>
        <begin position="24"/>
        <end position="258"/>
    </location>
</feature>
<dbReference type="EMBL" id="SORI01000007">
    <property type="protein sequence ID" value="TDY60851.1"/>
    <property type="molecule type" value="Genomic_DNA"/>
</dbReference>
<gene>
    <name evidence="2" type="ORF">C8D99_10758</name>
</gene>
<evidence type="ECO:0000313" key="2">
    <source>
        <dbReference type="EMBL" id="TDY60851.1"/>
    </source>
</evidence>
<feature type="signal peptide" evidence="1">
    <location>
        <begin position="1"/>
        <end position="23"/>
    </location>
</feature>
<dbReference type="AlphaFoldDB" id="A0A4V3HGC7"/>
<comment type="caution">
    <text evidence="2">The sequence shown here is derived from an EMBL/GenBank/DDBJ whole genome shotgun (WGS) entry which is preliminary data.</text>
</comment>
<proteinExistence type="predicted"/>
<evidence type="ECO:0000256" key="1">
    <source>
        <dbReference type="SAM" id="SignalP"/>
    </source>
</evidence>
<evidence type="ECO:0000313" key="3">
    <source>
        <dbReference type="Proteomes" id="UP000295066"/>
    </source>
</evidence>
<keyword evidence="3" id="KW-1185">Reference proteome</keyword>
<sequence>MEKKGRIRFFSWIAMTAVFLAFAGGAAAETVEKRFEDLVLRYGARTEARAGAAEYRDALESRADRMSPYELWRSLFRPGTEPEKGAANALSLLSLLVKDGDPALWDTASGFFYPSETPKPLAAADAVYMAALYLLRMEEDMAGHLAASLFEGLLQSSRAKHFFLTTGPAEYDTLASEMTARGLLPSFGKWPESTVAGTLPFAAPVRGWVTYGRALSEDMVFLDGAGSPQSNGRYAWDRKRGRIYAVVEERDPFFIPWD</sequence>
<dbReference type="Proteomes" id="UP000295066">
    <property type="component" value="Unassembled WGS sequence"/>
</dbReference>
<keyword evidence="1" id="KW-0732">Signal</keyword>
<reference evidence="2 3" key="1">
    <citation type="submission" date="2019-03" db="EMBL/GenBank/DDBJ databases">
        <title>Genomic Encyclopedia of Type Strains, Phase IV (KMG-IV): sequencing the most valuable type-strain genomes for metagenomic binning, comparative biology and taxonomic classification.</title>
        <authorList>
            <person name="Goeker M."/>
        </authorList>
    </citation>
    <scope>NUCLEOTIDE SEQUENCE [LARGE SCALE GENOMIC DNA]</scope>
    <source>
        <strain evidence="2 3">DSM 25964</strain>
    </source>
</reference>
<accession>A0A4V3HGC7</accession>
<protein>
    <submittedName>
        <fullName evidence="2">Uncharacterized protein</fullName>
    </submittedName>
</protein>
<dbReference type="RefSeq" id="WP_133957418.1">
    <property type="nucleotide sequence ID" value="NZ_SORI01000007.1"/>
</dbReference>
<name>A0A4V3HGC7_9BACT</name>
<organism evidence="2 3">
    <name type="scientific">Aminivibrio pyruvatiphilus</name>
    <dbReference type="NCBI Taxonomy" id="1005740"/>
    <lineage>
        <taxon>Bacteria</taxon>
        <taxon>Thermotogati</taxon>
        <taxon>Synergistota</taxon>
        <taxon>Synergistia</taxon>
        <taxon>Synergistales</taxon>
        <taxon>Aminobacteriaceae</taxon>
        <taxon>Aminivibrio</taxon>
    </lineage>
</organism>